<keyword evidence="1" id="KW-0812">Transmembrane</keyword>
<evidence type="ECO:0000256" key="1">
    <source>
        <dbReference type="SAM" id="Phobius"/>
    </source>
</evidence>
<dbReference type="EMBL" id="CP060712">
    <property type="protein sequence ID" value="QNN50155.1"/>
    <property type="molecule type" value="Genomic_DNA"/>
</dbReference>
<gene>
    <name evidence="2" type="ORF">H9L10_03605</name>
</gene>
<proteinExistence type="predicted"/>
<evidence type="ECO:0000313" key="2">
    <source>
        <dbReference type="EMBL" id="QNN50155.1"/>
    </source>
</evidence>
<dbReference type="KEGG" id="pei:H9L10_03605"/>
<dbReference type="Proteomes" id="UP000515976">
    <property type="component" value="Chromosome"/>
</dbReference>
<protein>
    <submittedName>
        <fullName evidence="2">Uncharacterized protein</fullName>
    </submittedName>
</protein>
<feature type="transmembrane region" description="Helical" evidence="1">
    <location>
        <begin position="33"/>
        <end position="51"/>
    </location>
</feature>
<dbReference type="RefSeq" id="WP_166102356.1">
    <property type="nucleotide sequence ID" value="NZ_BMMY01000002.1"/>
</dbReference>
<accession>A0A7G9R3I0</accession>
<organism evidence="2 3">
    <name type="scientific">Phycicoccus endophyticus</name>
    <dbReference type="NCBI Taxonomy" id="1690220"/>
    <lineage>
        <taxon>Bacteria</taxon>
        <taxon>Bacillati</taxon>
        <taxon>Actinomycetota</taxon>
        <taxon>Actinomycetes</taxon>
        <taxon>Micrococcales</taxon>
        <taxon>Intrasporangiaceae</taxon>
        <taxon>Phycicoccus</taxon>
    </lineage>
</organism>
<keyword evidence="1" id="KW-1133">Transmembrane helix</keyword>
<dbReference type="AlphaFoldDB" id="A0A7G9R3I0"/>
<keyword evidence="1" id="KW-0472">Membrane</keyword>
<keyword evidence="3" id="KW-1185">Reference proteome</keyword>
<sequence length="57" mass="6083">MPYGPRNESTSREWLLVIAAGFTVLLVDEETGMGPTVGTSLVVAGLAGLGWKHGRKR</sequence>
<reference evidence="2 3" key="1">
    <citation type="submission" date="2020-08" db="EMBL/GenBank/DDBJ databases">
        <title>Genome sequence of Phycicoccus endophyticus JCM 31784T.</title>
        <authorList>
            <person name="Hyun D.-W."/>
            <person name="Bae J.-W."/>
        </authorList>
    </citation>
    <scope>NUCLEOTIDE SEQUENCE [LARGE SCALE GENOMIC DNA]</scope>
    <source>
        <strain evidence="2 3">JCM 31784</strain>
    </source>
</reference>
<name>A0A7G9R3I0_9MICO</name>
<evidence type="ECO:0000313" key="3">
    <source>
        <dbReference type="Proteomes" id="UP000515976"/>
    </source>
</evidence>